<evidence type="ECO:0000313" key="2">
    <source>
        <dbReference type="Proteomes" id="UP000789920"/>
    </source>
</evidence>
<keyword evidence="2" id="KW-1185">Reference proteome</keyword>
<name>A0ACA9LDH3_9GLOM</name>
<dbReference type="Proteomes" id="UP000789920">
    <property type="component" value="Unassembled WGS sequence"/>
</dbReference>
<reference evidence="1" key="1">
    <citation type="submission" date="2021-06" db="EMBL/GenBank/DDBJ databases">
        <authorList>
            <person name="Kallberg Y."/>
            <person name="Tangrot J."/>
            <person name="Rosling A."/>
        </authorList>
    </citation>
    <scope>NUCLEOTIDE SEQUENCE</scope>
    <source>
        <strain evidence="1">MA461A</strain>
    </source>
</reference>
<dbReference type="EMBL" id="CAJVQC010003280">
    <property type="protein sequence ID" value="CAG8524207.1"/>
    <property type="molecule type" value="Genomic_DNA"/>
</dbReference>
<protein>
    <submittedName>
        <fullName evidence="1">30652_t:CDS:1</fullName>
    </submittedName>
</protein>
<accession>A0ACA9LDH3</accession>
<proteinExistence type="predicted"/>
<gene>
    <name evidence="1" type="ORF">RPERSI_LOCUS2843</name>
</gene>
<comment type="caution">
    <text evidence="1">The sequence shown here is derived from an EMBL/GenBank/DDBJ whole genome shotgun (WGS) entry which is preliminary data.</text>
</comment>
<organism evidence="1 2">
    <name type="scientific">Racocetra persica</name>
    <dbReference type="NCBI Taxonomy" id="160502"/>
    <lineage>
        <taxon>Eukaryota</taxon>
        <taxon>Fungi</taxon>
        <taxon>Fungi incertae sedis</taxon>
        <taxon>Mucoromycota</taxon>
        <taxon>Glomeromycotina</taxon>
        <taxon>Glomeromycetes</taxon>
        <taxon>Diversisporales</taxon>
        <taxon>Gigasporaceae</taxon>
        <taxon>Racocetra</taxon>
    </lineage>
</organism>
<sequence length="375" mass="41493">MTQYNPPVYSQNPQHAQQSSLLNNPTVYHLEQVQRRNNSMSNMIILANDEPSGTPNNSFNGSTVNPTILNAAPNQFYTVGPGHIKQETGSMDVTEVDIDPQAVCSPMTSPSPANSVGSPINRNFDRNNFSNGFDDTNNLFGQSYKPSHMDNFSPYGESPSNLSVFSQGPAETKFFDQGDPNQSEVCSISAPTGVSAFEFRPPQNSFVTQPQSLPAGYVGGDCFPQYPQSLQYFSDIASGTGAVRVYQQHFIDPEDSTDSAQKQAILIEKRRRRRESHNAVERRRRDNINEKIQEISTLIPDIFIDSSNKPNKGVILRKAVEYIKHLQQLVGEQRAHNLVLENTVRDMKSGTPDNNSEMNASPQSSGIVNNGPFCV</sequence>
<evidence type="ECO:0000313" key="1">
    <source>
        <dbReference type="EMBL" id="CAG8524207.1"/>
    </source>
</evidence>